<dbReference type="InterPro" id="IPR032286">
    <property type="entry name" value="DUF4837"/>
</dbReference>
<dbReference type="Proteomes" id="UP001354989">
    <property type="component" value="Chromosome"/>
</dbReference>
<dbReference type="EMBL" id="AP025292">
    <property type="protein sequence ID" value="BDC97970.1"/>
    <property type="molecule type" value="Genomic_DNA"/>
</dbReference>
<feature type="chain" id="PRO_5045037902" evidence="1">
    <location>
        <begin position="24"/>
        <end position="374"/>
    </location>
</feature>
<dbReference type="RefSeq" id="WP_332919821.1">
    <property type="nucleotide sequence ID" value="NZ_AP025292.1"/>
</dbReference>
<protein>
    <submittedName>
        <fullName evidence="2">DUF4837 domain-containing protein</fullName>
    </submittedName>
</protein>
<reference evidence="2 3" key="1">
    <citation type="submission" date="2021-12" db="EMBL/GenBank/DDBJ databases">
        <title>Genome sequencing of bacteria with rrn-lacking chromosome and rrn-plasmid.</title>
        <authorList>
            <person name="Anda M."/>
            <person name="Iwasaki W."/>
        </authorList>
    </citation>
    <scope>NUCLEOTIDE SEQUENCE [LARGE SCALE GENOMIC DNA]</scope>
    <source>
        <strain evidence="2 3">NBRC 101262</strain>
    </source>
</reference>
<name>A0ABM7VAM4_9BACT</name>
<evidence type="ECO:0000313" key="3">
    <source>
        <dbReference type="Proteomes" id="UP001354989"/>
    </source>
</evidence>
<sequence length="374" mass="42326">MKNMLKSAGAVFVLLLLILSSCDTDSSGRRKKEYLPAATGQFGQIILVMDSVAMKGAVGEAIEDVIESNYPVLPQPEPRFKVIHVTPKTFTASLLHQATIIRVYTSDNKSRGNALTKKAVPASIKNKLDNANPGDYMSVAKDVYARGQEVVFFYGKTQEELAGKIMVNAEVIQNYLNNRVKKRVIRDLYTKESKVEAFNITKKFGASMRVPFGYKKAEEAEDFLWFRNPGQKIDKNFFMASIPFTDESQLEPDAIVAWRDRLCKQHVLGSDDPNSYMETQKILKPESRVVDFNGKYAVEIRGLWRLHEIAMGGTYVGYAIVDEAQKKLFYIEGFLYRPGGNKREMMRELETILWTFRTSDQLPKGNTATKPQSK</sequence>
<keyword evidence="3" id="KW-1185">Reference proteome</keyword>
<feature type="signal peptide" evidence="1">
    <location>
        <begin position="1"/>
        <end position="23"/>
    </location>
</feature>
<dbReference type="PROSITE" id="PS51257">
    <property type="entry name" value="PROKAR_LIPOPROTEIN"/>
    <property type="match status" value="1"/>
</dbReference>
<evidence type="ECO:0000313" key="2">
    <source>
        <dbReference type="EMBL" id="BDC97970.1"/>
    </source>
</evidence>
<evidence type="ECO:0000256" key="1">
    <source>
        <dbReference type="SAM" id="SignalP"/>
    </source>
</evidence>
<dbReference type="Pfam" id="PF16125">
    <property type="entry name" value="DUF4837"/>
    <property type="match status" value="1"/>
</dbReference>
<gene>
    <name evidence="2" type="ORF">PEPS_02510</name>
</gene>
<accession>A0ABM7VAM4</accession>
<organism evidence="2 3">
    <name type="scientific">Persicobacter psychrovividus</name>
    <dbReference type="NCBI Taxonomy" id="387638"/>
    <lineage>
        <taxon>Bacteria</taxon>
        <taxon>Pseudomonadati</taxon>
        <taxon>Bacteroidota</taxon>
        <taxon>Cytophagia</taxon>
        <taxon>Cytophagales</taxon>
        <taxon>Persicobacteraceae</taxon>
        <taxon>Persicobacter</taxon>
    </lineage>
</organism>
<keyword evidence="1" id="KW-0732">Signal</keyword>
<proteinExistence type="predicted"/>